<sequence length="151" mass="17469">MLGVIIPIVLLIVFDILTLHNAYKIRRRVGPLNNNLRIERLRSNDRQMLVMLLFQLAICLLLSIPSAALDLYDVFLALVLNNALQPYGQAIFIFSLNFFRILYCCNSVIGFYTYTLMGPNFRKEFKRCTRHGLRIILTTTKLMECLPLSIQ</sequence>
<evidence type="ECO:0000256" key="4">
    <source>
        <dbReference type="ARBA" id="ARBA00023136"/>
    </source>
</evidence>
<evidence type="ECO:0000259" key="6">
    <source>
        <dbReference type="PROSITE" id="PS50262"/>
    </source>
</evidence>
<proteinExistence type="predicted"/>
<evidence type="ECO:0000256" key="3">
    <source>
        <dbReference type="ARBA" id="ARBA00022989"/>
    </source>
</evidence>
<gene>
    <name evidence="8" type="ORF">EDS130_LOCUS41606</name>
    <name evidence="7" type="ORF">XAT740_LOCUS36638</name>
</gene>
<dbReference type="AlphaFoldDB" id="A0A815PAY1"/>
<protein>
    <recommendedName>
        <fullName evidence="6">G-protein coupled receptors family 1 profile domain-containing protein</fullName>
    </recommendedName>
</protein>
<evidence type="ECO:0000256" key="1">
    <source>
        <dbReference type="ARBA" id="ARBA00004370"/>
    </source>
</evidence>
<dbReference type="Proteomes" id="UP000663828">
    <property type="component" value="Unassembled WGS sequence"/>
</dbReference>
<feature type="transmembrane region" description="Helical" evidence="5">
    <location>
        <begin position="49"/>
        <end position="69"/>
    </location>
</feature>
<keyword evidence="2 5" id="KW-0812">Transmembrane</keyword>
<dbReference type="Gene3D" id="1.20.1070.10">
    <property type="entry name" value="Rhodopsin 7-helix transmembrane proteins"/>
    <property type="match status" value="1"/>
</dbReference>
<keyword evidence="3 5" id="KW-1133">Transmembrane helix</keyword>
<feature type="domain" description="G-protein coupled receptors family 1 profile" evidence="6">
    <location>
        <begin position="1"/>
        <end position="114"/>
    </location>
</feature>
<evidence type="ECO:0000313" key="7">
    <source>
        <dbReference type="EMBL" id="CAF1446815.1"/>
    </source>
</evidence>
<dbReference type="GO" id="GO:0016020">
    <property type="term" value="C:membrane"/>
    <property type="evidence" value="ECO:0007669"/>
    <property type="project" value="UniProtKB-SubCell"/>
</dbReference>
<name>A0A815PAY1_ADIRI</name>
<comment type="caution">
    <text evidence="7">The sequence shown here is derived from an EMBL/GenBank/DDBJ whole genome shotgun (WGS) entry which is preliminary data.</text>
</comment>
<accession>A0A815PAY1</accession>
<evidence type="ECO:0000256" key="2">
    <source>
        <dbReference type="ARBA" id="ARBA00022692"/>
    </source>
</evidence>
<organism evidence="7 9">
    <name type="scientific">Adineta ricciae</name>
    <name type="common">Rotifer</name>
    <dbReference type="NCBI Taxonomy" id="249248"/>
    <lineage>
        <taxon>Eukaryota</taxon>
        <taxon>Metazoa</taxon>
        <taxon>Spiralia</taxon>
        <taxon>Gnathifera</taxon>
        <taxon>Rotifera</taxon>
        <taxon>Eurotatoria</taxon>
        <taxon>Bdelloidea</taxon>
        <taxon>Adinetida</taxon>
        <taxon>Adinetidae</taxon>
        <taxon>Adineta</taxon>
    </lineage>
</organism>
<dbReference type="InterPro" id="IPR017452">
    <property type="entry name" value="GPCR_Rhodpsn_7TM"/>
</dbReference>
<feature type="transmembrane region" description="Helical" evidence="5">
    <location>
        <begin position="6"/>
        <end position="23"/>
    </location>
</feature>
<comment type="subcellular location">
    <subcellularLocation>
        <location evidence="1">Membrane</location>
    </subcellularLocation>
</comment>
<dbReference type="PROSITE" id="PS50262">
    <property type="entry name" value="G_PROTEIN_RECEP_F1_2"/>
    <property type="match status" value="1"/>
</dbReference>
<keyword evidence="4 5" id="KW-0472">Membrane</keyword>
<evidence type="ECO:0000256" key="5">
    <source>
        <dbReference type="SAM" id="Phobius"/>
    </source>
</evidence>
<dbReference type="SUPFAM" id="SSF81321">
    <property type="entry name" value="Family A G protein-coupled receptor-like"/>
    <property type="match status" value="1"/>
</dbReference>
<evidence type="ECO:0000313" key="8">
    <source>
        <dbReference type="EMBL" id="CAF1483941.1"/>
    </source>
</evidence>
<dbReference type="Proteomes" id="UP000663852">
    <property type="component" value="Unassembled WGS sequence"/>
</dbReference>
<keyword evidence="9" id="KW-1185">Reference proteome</keyword>
<feature type="transmembrane region" description="Helical" evidence="5">
    <location>
        <begin position="89"/>
        <end position="117"/>
    </location>
</feature>
<dbReference type="EMBL" id="CAJNOJ010000557">
    <property type="protein sequence ID" value="CAF1483941.1"/>
    <property type="molecule type" value="Genomic_DNA"/>
</dbReference>
<evidence type="ECO:0000313" key="9">
    <source>
        <dbReference type="Proteomes" id="UP000663828"/>
    </source>
</evidence>
<dbReference type="EMBL" id="CAJNOR010003779">
    <property type="protein sequence ID" value="CAF1446815.1"/>
    <property type="molecule type" value="Genomic_DNA"/>
</dbReference>
<reference evidence="7" key="1">
    <citation type="submission" date="2021-02" db="EMBL/GenBank/DDBJ databases">
        <authorList>
            <person name="Nowell W R."/>
        </authorList>
    </citation>
    <scope>NUCLEOTIDE SEQUENCE</scope>
</reference>